<feature type="compositionally biased region" description="Polar residues" evidence="1">
    <location>
        <begin position="56"/>
        <end position="67"/>
    </location>
</feature>
<dbReference type="EMBL" id="CP110434">
    <property type="protein sequence ID" value="WAQ91522.1"/>
    <property type="molecule type" value="Genomic_DNA"/>
</dbReference>
<sequence>MPVILVGGVSVTSGHKNPRSGAKTGPTSLTPSGQKRKLFTFKKGEGLPPTPTPTPSGSGNSLNSTPTRKGKEKEVEIEDEISWAKEPEVEDDKDDDDAEAESSQKRKSPGRPRRQILSDASKRLKRF</sequence>
<dbReference type="GeneID" id="77804014"/>
<feature type="compositionally biased region" description="Acidic residues" evidence="1">
    <location>
        <begin position="88"/>
        <end position="100"/>
    </location>
</feature>
<evidence type="ECO:0000256" key="1">
    <source>
        <dbReference type="SAM" id="MobiDB-lite"/>
    </source>
</evidence>
<reference evidence="2" key="1">
    <citation type="submission" date="2022-10" db="EMBL/GenBank/DDBJ databases">
        <title>Puccinia triticina Genome sequencing and assembly.</title>
        <authorList>
            <person name="Li C."/>
        </authorList>
    </citation>
    <scope>NUCLEOTIDE SEQUENCE</scope>
    <source>
        <strain evidence="2">Pt15</strain>
    </source>
</reference>
<keyword evidence="3" id="KW-1185">Reference proteome</keyword>
<protein>
    <submittedName>
        <fullName evidence="2">Uncharacterized protein</fullName>
    </submittedName>
</protein>
<gene>
    <name evidence="2" type="ORF">PtA15_14A406</name>
</gene>
<dbReference type="RefSeq" id="XP_053027077.1">
    <property type="nucleotide sequence ID" value="XM_053163119.1"/>
</dbReference>
<accession>A0ABY7D4A8</accession>
<evidence type="ECO:0000313" key="2">
    <source>
        <dbReference type="EMBL" id="WAQ91522.1"/>
    </source>
</evidence>
<feature type="region of interest" description="Disordered" evidence="1">
    <location>
        <begin position="1"/>
        <end position="127"/>
    </location>
</feature>
<dbReference type="Proteomes" id="UP001164743">
    <property type="component" value="Chromosome 14A"/>
</dbReference>
<evidence type="ECO:0000313" key="3">
    <source>
        <dbReference type="Proteomes" id="UP001164743"/>
    </source>
</evidence>
<feature type="compositionally biased region" description="Basic residues" evidence="1">
    <location>
        <begin position="105"/>
        <end position="114"/>
    </location>
</feature>
<organism evidence="2 3">
    <name type="scientific">Puccinia triticina</name>
    <dbReference type="NCBI Taxonomy" id="208348"/>
    <lineage>
        <taxon>Eukaryota</taxon>
        <taxon>Fungi</taxon>
        <taxon>Dikarya</taxon>
        <taxon>Basidiomycota</taxon>
        <taxon>Pucciniomycotina</taxon>
        <taxon>Pucciniomycetes</taxon>
        <taxon>Pucciniales</taxon>
        <taxon>Pucciniaceae</taxon>
        <taxon>Puccinia</taxon>
    </lineage>
</organism>
<proteinExistence type="predicted"/>
<name>A0ABY7D4A8_9BASI</name>